<reference evidence="1" key="1">
    <citation type="submission" date="2021-05" db="EMBL/GenBank/DDBJ databases">
        <authorList>
            <person name="Alioto T."/>
            <person name="Alioto T."/>
            <person name="Gomez Garrido J."/>
        </authorList>
    </citation>
    <scope>NUCLEOTIDE SEQUENCE</scope>
</reference>
<sequence>MMESEHWVDEDFFMKDLLLIFSSASKLSGSPPPVVGLTRQFPVHIKYPVKWQCNTTSVEWANTWLWLVISRSLKYNIRRRHYSVLVMFPNSLAIKSTLFRNSRLS</sequence>
<name>A0A8D8W4W1_9HEMI</name>
<accession>A0A8D8W4W1</accession>
<proteinExistence type="predicted"/>
<protein>
    <submittedName>
        <fullName evidence="1">Uncharacterized protein</fullName>
    </submittedName>
</protein>
<organism evidence="1">
    <name type="scientific">Cacopsylla melanoneura</name>
    <dbReference type="NCBI Taxonomy" id="428564"/>
    <lineage>
        <taxon>Eukaryota</taxon>
        <taxon>Metazoa</taxon>
        <taxon>Ecdysozoa</taxon>
        <taxon>Arthropoda</taxon>
        <taxon>Hexapoda</taxon>
        <taxon>Insecta</taxon>
        <taxon>Pterygota</taxon>
        <taxon>Neoptera</taxon>
        <taxon>Paraneoptera</taxon>
        <taxon>Hemiptera</taxon>
        <taxon>Sternorrhyncha</taxon>
        <taxon>Psylloidea</taxon>
        <taxon>Psyllidae</taxon>
        <taxon>Psyllinae</taxon>
        <taxon>Cacopsylla</taxon>
    </lineage>
</organism>
<evidence type="ECO:0000313" key="1">
    <source>
        <dbReference type="EMBL" id="CAG6645050.1"/>
    </source>
</evidence>
<dbReference type="AlphaFoldDB" id="A0A8D8W4W1"/>
<dbReference type="EMBL" id="HBUF01135059">
    <property type="protein sequence ID" value="CAG6645050.1"/>
    <property type="molecule type" value="Transcribed_RNA"/>
</dbReference>